<feature type="binding site" evidence="12">
    <location>
        <position position="293"/>
    </location>
    <ligand>
        <name>Mg(2+)</name>
        <dbReference type="ChEBI" id="CHEBI:18420"/>
        <label>1</label>
    </ligand>
</feature>
<dbReference type="NCBIfam" id="TIGR01205">
    <property type="entry name" value="D_ala_D_alaTIGR"/>
    <property type="match status" value="1"/>
</dbReference>
<keyword evidence="12" id="KW-0464">Manganese</keyword>
<evidence type="ECO:0000256" key="3">
    <source>
        <dbReference type="ARBA" id="ARBA00022490"/>
    </source>
</evidence>
<evidence type="ECO:0000256" key="2">
    <source>
        <dbReference type="ARBA" id="ARBA00010871"/>
    </source>
</evidence>
<feature type="binding site" evidence="12">
    <location>
        <position position="308"/>
    </location>
    <ligand>
        <name>Mg(2+)</name>
        <dbReference type="ChEBI" id="CHEBI:18420"/>
        <label>2</label>
    </ligand>
</feature>
<feature type="active site" evidence="11">
    <location>
        <position position="186"/>
    </location>
</feature>
<dbReference type="InterPro" id="IPR016185">
    <property type="entry name" value="PreATP-grasp_dom_sf"/>
</dbReference>
<evidence type="ECO:0000313" key="16">
    <source>
        <dbReference type="Proteomes" id="UP000262969"/>
    </source>
</evidence>
<dbReference type="GO" id="GO:0071555">
    <property type="term" value="P:cell wall organization"/>
    <property type="evidence" value="ECO:0007669"/>
    <property type="project" value="UniProtKB-KW"/>
</dbReference>
<dbReference type="EMBL" id="DPVV01000143">
    <property type="protein sequence ID" value="HCL01585.1"/>
    <property type="molecule type" value="Genomic_DNA"/>
</dbReference>
<evidence type="ECO:0000256" key="1">
    <source>
        <dbReference type="ARBA" id="ARBA00004496"/>
    </source>
</evidence>
<feature type="active site" evidence="11">
    <location>
        <position position="317"/>
    </location>
</feature>
<dbReference type="GO" id="GO:0005737">
    <property type="term" value="C:cytoplasm"/>
    <property type="evidence" value="ECO:0007669"/>
    <property type="project" value="UniProtKB-SubCell"/>
</dbReference>
<feature type="binding site" evidence="12">
    <location>
        <position position="306"/>
    </location>
    <ligand>
        <name>Mg(2+)</name>
        <dbReference type="ChEBI" id="CHEBI:18420"/>
        <label>1</label>
    </ligand>
</feature>
<feature type="domain" description="ATP-grasp" evidence="14">
    <location>
        <begin position="145"/>
        <end position="339"/>
    </location>
</feature>
<keyword evidence="6 13" id="KW-0067">ATP-binding</keyword>
<comment type="function">
    <text evidence="10">Cell wall formation.</text>
</comment>
<dbReference type="GO" id="GO:0005524">
    <property type="term" value="F:ATP binding"/>
    <property type="evidence" value="ECO:0007669"/>
    <property type="project" value="UniProtKB-UniRule"/>
</dbReference>
<dbReference type="UniPathway" id="UPA00219"/>
<dbReference type="InterPro" id="IPR005905">
    <property type="entry name" value="D_ala_D_ala"/>
</dbReference>
<dbReference type="GO" id="GO:0008716">
    <property type="term" value="F:D-alanine-D-alanine ligase activity"/>
    <property type="evidence" value="ECO:0007669"/>
    <property type="project" value="UniProtKB-UniRule"/>
</dbReference>
<gene>
    <name evidence="10" type="primary">ddl</name>
    <name evidence="15" type="ORF">DHW61_04085</name>
</gene>
<dbReference type="Gene3D" id="3.30.470.20">
    <property type="entry name" value="ATP-grasp fold, B domain"/>
    <property type="match status" value="1"/>
</dbReference>
<protein>
    <recommendedName>
        <fullName evidence="10">D-alanine--D-alanine ligase</fullName>
        <ecNumber evidence="10">6.3.2.4</ecNumber>
    </recommendedName>
    <alternativeName>
        <fullName evidence="10">D-Ala-D-Ala ligase</fullName>
    </alternativeName>
    <alternativeName>
        <fullName evidence="10">D-alanylalanine synthetase</fullName>
    </alternativeName>
</protein>
<keyword evidence="5 13" id="KW-0547">Nucleotide-binding</keyword>
<dbReference type="PROSITE" id="PS50975">
    <property type="entry name" value="ATP_GRASP"/>
    <property type="match status" value="1"/>
</dbReference>
<dbReference type="GO" id="GO:0009252">
    <property type="term" value="P:peptidoglycan biosynthetic process"/>
    <property type="evidence" value="ECO:0007669"/>
    <property type="project" value="UniProtKB-UniRule"/>
</dbReference>
<dbReference type="PROSITE" id="PS00843">
    <property type="entry name" value="DALA_DALA_LIGASE_1"/>
    <property type="match status" value="1"/>
</dbReference>
<keyword evidence="8 10" id="KW-0573">Peptidoglycan synthesis</keyword>
<dbReference type="SUPFAM" id="SSF52440">
    <property type="entry name" value="PreATP-grasp domain"/>
    <property type="match status" value="1"/>
</dbReference>
<evidence type="ECO:0000259" key="14">
    <source>
        <dbReference type="PROSITE" id="PS50975"/>
    </source>
</evidence>
<keyword evidence="7 10" id="KW-0133">Cell shape</keyword>
<dbReference type="SMART" id="SM01209">
    <property type="entry name" value="GARS_A"/>
    <property type="match status" value="1"/>
</dbReference>
<dbReference type="Gene3D" id="3.40.50.20">
    <property type="match status" value="1"/>
</dbReference>
<dbReference type="SUPFAM" id="SSF56059">
    <property type="entry name" value="Glutathione synthetase ATP-binding domain-like"/>
    <property type="match status" value="1"/>
</dbReference>
<keyword evidence="12" id="KW-0460">Magnesium</keyword>
<name>A0A3D2X4V2_9FIRM</name>
<keyword evidence="12" id="KW-0479">Metal-binding</keyword>
<evidence type="ECO:0000256" key="5">
    <source>
        <dbReference type="ARBA" id="ARBA00022741"/>
    </source>
</evidence>
<dbReference type="Proteomes" id="UP000262969">
    <property type="component" value="Unassembled WGS sequence"/>
</dbReference>
<dbReference type="Gene3D" id="3.30.1490.20">
    <property type="entry name" value="ATP-grasp fold, A domain"/>
    <property type="match status" value="1"/>
</dbReference>
<comment type="catalytic activity">
    <reaction evidence="10">
        <text>2 D-alanine + ATP = D-alanyl-D-alanine + ADP + phosphate + H(+)</text>
        <dbReference type="Rhea" id="RHEA:11224"/>
        <dbReference type="ChEBI" id="CHEBI:15378"/>
        <dbReference type="ChEBI" id="CHEBI:30616"/>
        <dbReference type="ChEBI" id="CHEBI:43474"/>
        <dbReference type="ChEBI" id="CHEBI:57416"/>
        <dbReference type="ChEBI" id="CHEBI:57822"/>
        <dbReference type="ChEBI" id="CHEBI:456216"/>
        <dbReference type="EC" id="6.3.2.4"/>
    </reaction>
</comment>
<organism evidence="15 16">
    <name type="scientific">Lachnoclostridium phytofermentans</name>
    <dbReference type="NCBI Taxonomy" id="66219"/>
    <lineage>
        <taxon>Bacteria</taxon>
        <taxon>Bacillati</taxon>
        <taxon>Bacillota</taxon>
        <taxon>Clostridia</taxon>
        <taxon>Lachnospirales</taxon>
        <taxon>Lachnospiraceae</taxon>
    </lineage>
</organism>
<comment type="cofactor">
    <cofactor evidence="12">
        <name>Mg(2+)</name>
        <dbReference type="ChEBI" id="CHEBI:18420"/>
    </cofactor>
    <cofactor evidence="12">
        <name>Mn(2+)</name>
        <dbReference type="ChEBI" id="CHEBI:29035"/>
    </cofactor>
    <text evidence="12">Binds 2 magnesium or manganese ions per subunit.</text>
</comment>
<dbReference type="Pfam" id="PF07478">
    <property type="entry name" value="Dala_Dala_lig_C"/>
    <property type="match status" value="1"/>
</dbReference>
<evidence type="ECO:0000256" key="9">
    <source>
        <dbReference type="ARBA" id="ARBA00023316"/>
    </source>
</evidence>
<dbReference type="EC" id="6.3.2.4" evidence="10"/>
<dbReference type="GO" id="GO:0046872">
    <property type="term" value="F:metal ion binding"/>
    <property type="evidence" value="ECO:0007669"/>
    <property type="project" value="UniProtKB-KW"/>
</dbReference>
<proteinExistence type="inferred from homology"/>
<keyword evidence="3 10" id="KW-0963">Cytoplasm</keyword>
<evidence type="ECO:0000256" key="8">
    <source>
        <dbReference type="ARBA" id="ARBA00022984"/>
    </source>
</evidence>
<evidence type="ECO:0000256" key="7">
    <source>
        <dbReference type="ARBA" id="ARBA00022960"/>
    </source>
</evidence>
<dbReference type="NCBIfam" id="NF002378">
    <property type="entry name" value="PRK01372.1"/>
    <property type="match status" value="1"/>
</dbReference>
<dbReference type="PIRSF" id="PIRSF039102">
    <property type="entry name" value="Ddl/VanB"/>
    <property type="match status" value="1"/>
</dbReference>
<dbReference type="PANTHER" id="PTHR23132:SF23">
    <property type="entry name" value="D-ALANINE--D-ALANINE LIGASE B"/>
    <property type="match status" value="1"/>
</dbReference>
<comment type="similarity">
    <text evidence="2 10">Belongs to the D-alanine--D-alanine ligase family.</text>
</comment>
<comment type="pathway">
    <text evidence="10">Cell wall biogenesis; peptidoglycan biosynthesis.</text>
</comment>
<dbReference type="Pfam" id="PF01820">
    <property type="entry name" value="Dala_Dala_lig_N"/>
    <property type="match status" value="1"/>
</dbReference>
<comment type="subcellular location">
    <subcellularLocation>
        <location evidence="1 10">Cytoplasm</location>
    </subcellularLocation>
</comment>
<evidence type="ECO:0000256" key="10">
    <source>
        <dbReference type="HAMAP-Rule" id="MF_00047"/>
    </source>
</evidence>
<evidence type="ECO:0000256" key="6">
    <source>
        <dbReference type="ARBA" id="ARBA00022840"/>
    </source>
</evidence>
<dbReference type="PANTHER" id="PTHR23132">
    <property type="entry name" value="D-ALANINE--D-ALANINE LIGASE"/>
    <property type="match status" value="1"/>
</dbReference>
<evidence type="ECO:0000256" key="11">
    <source>
        <dbReference type="PIRSR" id="PIRSR039102-1"/>
    </source>
</evidence>
<feature type="binding site" evidence="12">
    <location>
        <position position="306"/>
    </location>
    <ligand>
        <name>Mg(2+)</name>
        <dbReference type="ChEBI" id="CHEBI:18420"/>
        <label>2</label>
    </ligand>
</feature>
<evidence type="ECO:0000313" key="15">
    <source>
        <dbReference type="EMBL" id="HCL01585.1"/>
    </source>
</evidence>
<feature type="active site" evidence="11">
    <location>
        <position position="13"/>
    </location>
</feature>
<comment type="caution">
    <text evidence="15">The sequence shown here is derived from an EMBL/GenBank/DDBJ whole genome shotgun (WGS) entry which is preliminary data.</text>
</comment>
<evidence type="ECO:0000256" key="13">
    <source>
        <dbReference type="PROSITE-ProRule" id="PRU00409"/>
    </source>
</evidence>
<dbReference type="HAMAP" id="MF_00047">
    <property type="entry name" value="Dala_Dala_lig"/>
    <property type="match status" value="1"/>
</dbReference>
<sequence>MKVVVLAGGLSPEREVSLSSGSKIANALMEKGHEVLLLDLYLGIKDVADLDSLFRKREDQNPYQYQVPKEEPNLTKLKEDFGNGDILIGENVLPLCQYADRVFLALHGSIGENGQLQAMFDIYGISYTGSGYIGSLLAMDKGLSKVIMQKHGIETPDYIVADLTDEHELEKTLMLPCVIKPLSCGSSVGVSIVRSQDELGKALSYAKKYENKVLIEELIEGREFSVGILNHRALPLIEIIPKTGFYDYTNKYQAGMAMEVCPAGLEDDISIKIQEVALEVHEKLQLGFYSRVDFLLKEDGSFYCLEANTLPGMTPTSLLPQEAEACGIAYSELCELILLG</sequence>
<keyword evidence="4 10" id="KW-0436">Ligase</keyword>
<reference evidence="15 16" key="1">
    <citation type="journal article" date="2018" name="Nat. Biotechnol.">
        <title>A standardized bacterial taxonomy based on genome phylogeny substantially revises the tree of life.</title>
        <authorList>
            <person name="Parks D.H."/>
            <person name="Chuvochina M."/>
            <person name="Waite D.W."/>
            <person name="Rinke C."/>
            <person name="Skarshewski A."/>
            <person name="Chaumeil P.A."/>
            <person name="Hugenholtz P."/>
        </authorList>
    </citation>
    <scope>NUCLEOTIDE SEQUENCE [LARGE SCALE GENOMIC DNA]</scope>
    <source>
        <strain evidence="15">UBA11728</strain>
    </source>
</reference>
<dbReference type="InterPro" id="IPR013815">
    <property type="entry name" value="ATP_grasp_subdomain_1"/>
</dbReference>
<evidence type="ECO:0000256" key="12">
    <source>
        <dbReference type="PIRSR" id="PIRSR039102-3"/>
    </source>
</evidence>
<keyword evidence="9 10" id="KW-0961">Cell wall biogenesis/degradation</keyword>
<dbReference type="AlphaFoldDB" id="A0A3D2X4V2"/>
<dbReference type="InterPro" id="IPR011095">
    <property type="entry name" value="Dala_Dala_lig_C"/>
</dbReference>
<accession>A0A3D2X4V2</accession>
<dbReference type="InterPro" id="IPR000291">
    <property type="entry name" value="D-Ala_lig_Van_CS"/>
</dbReference>
<evidence type="ECO:0000256" key="4">
    <source>
        <dbReference type="ARBA" id="ARBA00022598"/>
    </source>
</evidence>
<dbReference type="InterPro" id="IPR011761">
    <property type="entry name" value="ATP-grasp"/>
</dbReference>
<dbReference type="GO" id="GO:0008360">
    <property type="term" value="P:regulation of cell shape"/>
    <property type="evidence" value="ECO:0007669"/>
    <property type="project" value="UniProtKB-KW"/>
</dbReference>
<dbReference type="InterPro" id="IPR011127">
    <property type="entry name" value="Dala_Dala_lig_N"/>
</dbReference>